<gene>
    <name evidence="3" type="ORF">H5P28_05030</name>
</gene>
<organism evidence="3 4">
    <name type="scientific">Ruficoccus amylovorans</name>
    <dbReference type="NCBI Taxonomy" id="1804625"/>
    <lineage>
        <taxon>Bacteria</taxon>
        <taxon>Pseudomonadati</taxon>
        <taxon>Verrucomicrobiota</taxon>
        <taxon>Opitutia</taxon>
        <taxon>Puniceicoccales</taxon>
        <taxon>Cerasicoccaceae</taxon>
        <taxon>Ruficoccus</taxon>
    </lineage>
</organism>
<dbReference type="Pfam" id="PF13649">
    <property type="entry name" value="Methyltransf_25"/>
    <property type="match status" value="1"/>
</dbReference>
<comment type="caution">
    <text evidence="3">The sequence shown here is derived from an EMBL/GenBank/DDBJ whole genome shotgun (WGS) entry which is preliminary data.</text>
</comment>
<dbReference type="Gene3D" id="3.40.50.150">
    <property type="entry name" value="Vaccinia Virus protein VP39"/>
    <property type="match status" value="1"/>
</dbReference>
<dbReference type="SUPFAM" id="SSF53335">
    <property type="entry name" value="S-adenosyl-L-methionine-dependent methyltransferases"/>
    <property type="match status" value="1"/>
</dbReference>
<proteinExistence type="predicted"/>
<dbReference type="AlphaFoldDB" id="A0A842HE54"/>
<evidence type="ECO:0000313" key="4">
    <source>
        <dbReference type="Proteomes" id="UP000546464"/>
    </source>
</evidence>
<feature type="domain" description="Methyltransferase" evidence="2">
    <location>
        <begin position="49"/>
        <end position="147"/>
    </location>
</feature>
<keyword evidence="1 3" id="KW-0808">Transferase</keyword>
<keyword evidence="3" id="KW-0489">Methyltransferase</keyword>
<evidence type="ECO:0000256" key="1">
    <source>
        <dbReference type="ARBA" id="ARBA00022679"/>
    </source>
</evidence>
<name>A0A842HE54_9BACT</name>
<dbReference type="RefSeq" id="WP_185674625.1">
    <property type="nucleotide sequence ID" value="NZ_JACHVB010000014.1"/>
</dbReference>
<accession>A0A842HE54</accession>
<evidence type="ECO:0000313" key="3">
    <source>
        <dbReference type="EMBL" id="MBC2593621.1"/>
    </source>
</evidence>
<keyword evidence="4" id="KW-1185">Reference proteome</keyword>
<dbReference type="Proteomes" id="UP000546464">
    <property type="component" value="Unassembled WGS sequence"/>
</dbReference>
<sequence>MPSENTARFFDQKTSSVYDEKARKIAPVSENLHFLIRLTLADLPADARVLCVGTGTGTEILMLARDHPCWRFTGIEPSASMLALCREKLERENILERCELHNAYLSELDLDAGYDAVLCLLVTHFIRDNRERQQMFTQMAGLLKPGGTLINAEISFDTDAPQFASIIEPWKALHKLSGASAEQASQIEQTLREHVNVLPPAAIEDFLRASGLPTPVQFWQSLLIRAWYSRRPD</sequence>
<dbReference type="InterPro" id="IPR029063">
    <property type="entry name" value="SAM-dependent_MTases_sf"/>
</dbReference>
<reference evidence="3 4" key="1">
    <citation type="submission" date="2020-07" db="EMBL/GenBank/DDBJ databases">
        <authorList>
            <person name="Feng X."/>
        </authorList>
    </citation>
    <scope>NUCLEOTIDE SEQUENCE [LARGE SCALE GENOMIC DNA]</scope>
    <source>
        <strain evidence="3 4">JCM31066</strain>
    </source>
</reference>
<dbReference type="PANTHER" id="PTHR43861">
    <property type="entry name" value="TRANS-ACONITATE 2-METHYLTRANSFERASE-RELATED"/>
    <property type="match status" value="1"/>
</dbReference>
<dbReference type="GO" id="GO:0032259">
    <property type="term" value="P:methylation"/>
    <property type="evidence" value="ECO:0007669"/>
    <property type="project" value="UniProtKB-KW"/>
</dbReference>
<protein>
    <submittedName>
        <fullName evidence="3">Class I SAM-dependent methyltransferase</fullName>
    </submittedName>
</protein>
<evidence type="ECO:0000259" key="2">
    <source>
        <dbReference type="Pfam" id="PF13649"/>
    </source>
</evidence>
<dbReference type="GO" id="GO:0008168">
    <property type="term" value="F:methyltransferase activity"/>
    <property type="evidence" value="ECO:0007669"/>
    <property type="project" value="UniProtKB-KW"/>
</dbReference>
<dbReference type="CDD" id="cd02440">
    <property type="entry name" value="AdoMet_MTases"/>
    <property type="match status" value="1"/>
</dbReference>
<dbReference type="EMBL" id="JACHVB010000014">
    <property type="protein sequence ID" value="MBC2593621.1"/>
    <property type="molecule type" value="Genomic_DNA"/>
</dbReference>
<dbReference type="InterPro" id="IPR041698">
    <property type="entry name" value="Methyltransf_25"/>
</dbReference>